<comment type="caution">
    <text evidence="2">The sequence shown here is derived from an EMBL/GenBank/DDBJ whole genome shotgun (WGS) entry which is preliminary data.</text>
</comment>
<keyword evidence="1" id="KW-0175">Coiled coil</keyword>
<evidence type="ECO:0000313" key="3">
    <source>
        <dbReference type="Proteomes" id="UP001500880"/>
    </source>
</evidence>
<dbReference type="RefSeq" id="WP_343837828.1">
    <property type="nucleotide sequence ID" value="NZ_BAAADO010000002.1"/>
</dbReference>
<evidence type="ECO:0000256" key="1">
    <source>
        <dbReference type="SAM" id="Coils"/>
    </source>
</evidence>
<protein>
    <submittedName>
        <fullName evidence="2">Uncharacterized protein</fullName>
    </submittedName>
</protein>
<evidence type="ECO:0000313" key="2">
    <source>
        <dbReference type="EMBL" id="GAA0484932.1"/>
    </source>
</evidence>
<gene>
    <name evidence="2" type="ORF">GCM10008986_07720</name>
</gene>
<reference evidence="2 3" key="1">
    <citation type="journal article" date="2019" name="Int. J. Syst. Evol. Microbiol.">
        <title>The Global Catalogue of Microorganisms (GCM) 10K type strain sequencing project: providing services to taxonomists for standard genome sequencing and annotation.</title>
        <authorList>
            <consortium name="The Broad Institute Genomics Platform"/>
            <consortium name="The Broad Institute Genome Sequencing Center for Infectious Disease"/>
            <person name="Wu L."/>
            <person name="Ma J."/>
        </authorList>
    </citation>
    <scope>NUCLEOTIDE SEQUENCE [LARGE SCALE GENOMIC DNA]</scope>
    <source>
        <strain evidence="2 3">JCM 12389</strain>
    </source>
</reference>
<proteinExistence type="predicted"/>
<sequence length="190" mass="22387">MKKVIFTGFLFMCGVIFYYVDPMQLFSVADDKLNEIVDDEFDLDTPEKEVSSQRQDPFQQNIQNRKLNDTALDEESSAQSIIDNYKDTLLDLKKHVEEKLNQLLEEAHQEYEQGDSANLPGLYLKYNQAIQELEQKTDQSFQEVYQRLQEELEDNGYDPDKADAVKEEYEQIKKETRSVMTERVMEKFEV</sequence>
<name>A0ABN1AVV2_9BACI</name>
<accession>A0ABN1AVV2</accession>
<feature type="coiled-coil region" evidence="1">
    <location>
        <begin position="82"/>
        <end position="113"/>
    </location>
</feature>
<dbReference type="EMBL" id="BAAADO010000002">
    <property type="protein sequence ID" value="GAA0484932.1"/>
    <property type="molecule type" value="Genomic_DNA"/>
</dbReference>
<dbReference type="Proteomes" id="UP001500880">
    <property type="component" value="Unassembled WGS sequence"/>
</dbReference>
<keyword evidence="3" id="KW-1185">Reference proteome</keyword>
<organism evidence="2 3">
    <name type="scientific">Salinibacillus aidingensis</name>
    <dbReference type="NCBI Taxonomy" id="237684"/>
    <lineage>
        <taxon>Bacteria</taxon>
        <taxon>Bacillati</taxon>
        <taxon>Bacillota</taxon>
        <taxon>Bacilli</taxon>
        <taxon>Bacillales</taxon>
        <taxon>Bacillaceae</taxon>
        <taxon>Salinibacillus</taxon>
    </lineage>
</organism>